<dbReference type="InParanoid" id="G5A893"/>
<keyword evidence="2" id="KW-1185">Reference proteome</keyword>
<dbReference type="GeneID" id="20661122"/>
<sequence>MAQPIVFAVEGATQFSTQSTTTYRYIISLESEKLSIWLEDRSSKKQWQVAKDRKKTAANVFVDACARDYVACFKQCLDCPLDNKEDIQQKLTALSGGKLQLELGLKIRLLRAARSVKY</sequence>
<evidence type="ECO:0000313" key="2">
    <source>
        <dbReference type="Proteomes" id="UP000002640"/>
    </source>
</evidence>
<accession>G5A893</accession>
<dbReference type="KEGG" id="psoj:PHYSODRAFT_527350"/>
<organism evidence="1 2">
    <name type="scientific">Phytophthora sojae (strain P6497)</name>
    <name type="common">Soybean stem and root rot agent</name>
    <name type="synonym">Phytophthora megasperma f. sp. glycines</name>
    <dbReference type="NCBI Taxonomy" id="1094619"/>
    <lineage>
        <taxon>Eukaryota</taxon>
        <taxon>Sar</taxon>
        <taxon>Stramenopiles</taxon>
        <taxon>Oomycota</taxon>
        <taxon>Peronosporomycetes</taxon>
        <taxon>Peronosporales</taxon>
        <taxon>Peronosporaceae</taxon>
        <taxon>Phytophthora</taxon>
    </lineage>
</organism>
<reference evidence="1 2" key="1">
    <citation type="journal article" date="2006" name="Science">
        <title>Phytophthora genome sequences uncover evolutionary origins and mechanisms of pathogenesis.</title>
        <authorList>
            <person name="Tyler B.M."/>
            <person name="Tripathy S."/>
            <person name="Zhang X."/>
            <person name="Dehal P."/>
            <person name="Jiang R.H."/>
            <person name="Aerts A."/>
            <person name="Arredondo F.D."/>
            <person name="Baxter L."/>
            <person name="Bensasson D."/>
            <person name="Beynon J.L."/>
            <person name="Chapman J."/>
            <person name="Damasceno C.M."/>
            <person name="Dorrance A.E."/>
            <person name="Dou D."/>
            <person name="Dickerman A.W."/>
            <person name="Dubchak I.L."/>
            <person name="Garbelotto M."/>
            <person name="Gijzen M."/>
            <person name="Gordon S.G."/>
            <person name="Govers F."/>
            <person name="Grunwald N.J."/>
            <person name="Huang W."/>
            <person name="Ivors K.L."/>
            <person name="Jones R.W."/>
            <person name="Kamoun S."/>
            <person name="Krampis K."/>
            <person name="Lamour K.H."/>
            <person name="Lee M.K."/>
            <person name="McDonald W.H."/>
            <person name="Medina M."/>
            <person name="Meijer H.J."/>
            <person name="Nordberg E.K."/>
            <person name="Maclean D.J."/>
            <person name="Ospina-Giraldo M.D."/>
            <person name="Morris P.F."/>
            <person name="Phuntumart V."/>
            <person name="Putnam N.H."/>
            <person name="Rash S."/>
            <person name="Rose J.K."/>
            <person name="Sakihama Y."/>
            <person name="Salamov A.A."/>
            <person name="Savidor A."/>
            <person name="Scheuring C.F."/>
            <person name="Smith B.M."/>
            <person name="Sobral B.W."/>
            <person name="Terry A."/>
            <person name="Torto-Alalibo T.A."/>
            <person name="Win J."/>
            <person name="Xu Z."/>
            <person name="Zhang H."/>
            <person name="Grigoriev I.V."/>
            <person name="Rokhsar D.S."/>
            <person name="Boore J.L."/>
        </authorList>
    </citation>
    <scope>NUCLEOTIDE SEQUENCE [LARGE SCALE GENOMIC DNA]</scope>
    <source>
        <strain evidence="1 2">P6497</strain>
    </source>
</reference>
<feature type="non-terminal residue" evidence="1">
    <location>
        <position position="118"/>
    </location>
</feature>
<proteinExistence type="predicted"/>
<dbReference type="RefSeq" id="XP_009536291.1">
    <property type="nucleotide sequence ID" value="XM_009537996.1"/>
</dbReference>
<dbReference type="EMBL" id="JH159161">
    <property type="protein sequence ID" value="EGZ08119.1"/>
    <property type="molecule type" value="Genomic_DNA"/>
</dbReference>
<name>G5A893_PHYSP</name>
<dbReference type="Proteomes" id="UP000002640">
    <property type="component" value="Unassembled WGS sequence"/>
</dbReference>
<gene>
    <name evidence="1" type="ORF">PHYSODRAFT_527350</name>
</gene>
<dbReference type="AlphaFoldDB" id="G5A893"/>
<protein>
    <submittedName>
        <fullName evidence="1">Uncharacterized protein</fullName>
    </submittedName>
</protein>
<evidence type="ECO:0000313" key="1">
    <source>
        <dbReference type="EMBL" id="EGZ08119.1"/>
    </source>
</evidence>